<evidence type="ECO:0000313" key="1">
    <source>
        <dbReference type="EMBL" id="GAB60007.1"/>
    </source>
</evidence>
<gene>
    <name evidence="1" type="ORF">RNAN_3020</name>
</gene>
<dbReference type="AlphaFoldDB" id="I1E129"/>
<dbReference type="STRING" id="562729.RNAN_3020"/>
<name>I1E129_9GAMM</name>
<protein>
    <submittedName>
        <fullName evidence="1">Metal-binding domain-containing protein</fullName>
    </submittedName>
</protein>
<accession>I1E129</accession>
<keyword evidence="2" id="KW-1185">Reference proteome</keyword>
<comment type="caution">
    <text evidence="1">The sequence shown here is derived from an EMBL/GenBank/DDBJ whole genome shotgun (WGS) entry which is preliminary data.</text>
</comment>
<evidence type="ECO:0000313" key="2">
    <source>
        <dbReference type="Proteomes" id="UP000004374"/>
    </source>
</evidence>
<proteinExistence type="predicted"/>
<dbReference type="OrthoDB" id="9182441at2"/>
<organism evidence="1 2">
    <name type="scientific">Rheinheimera nanhaiensis E407-8</name>
    <dbReference type="NCBI Taxonomy" id="562729"/>
    <lineage>
        <taxon>Bacteria</taxon>
        <taxon>Pseudomonadati</taxon>
        <taxon>Pseudomonadota</taxon>
        <taxon>Gammaproteobacteria</taxon>
        <taxon>Chromatiales</taxon>
        <taxon>Chromatiaceae</taxon>
        <taxon>Rheinheimera</taxon>
    </lineage>
</organism>
<reference evidence="1 2" key="1">
    <citation type="journal article" date="2012" name="J. Bacteriol.">
        <title>Genome Sequence of the Protease-Producing Bacterium Rheinheimera nanhaiensis E407-8T, Isolated from Deep-Sea Sediment of the South China Sea.</title>
        <authorList>
            <person name="Zhang X.-Y."/>
            <person name="Zhang Y.-J."/>
            <person name="Qin Q.-L."/>
            <person name="Xie B.-B."/>
            <person name="Chen X.-L."/>
            <person name="Zhou B.-C."/>
            <person name="Zhang Y.-Z."/>
        </authorList>
    </citation>
    <scope>NUCLEOTIDE SEQUENCE [LARGE SCALE GENOMIC DNA]</scope>
    <source>
        <strain evidence="1 2">E407-8</strain>
    </source>
</reference>
<sequence>MGNFSDRISKRCVYSSKNGTGFCVICGNFGDLSFDHVPPQGSVVITKTEQRLITESTIDTFKEIKGAVSRNGSKFRTICKKCNGLLSFGDNEIARIYQSLTPVIKQYFESPFEPYSFKKIKIDAKKYIRSMIGHILSATSEAECKTEQIETPYFGPLRRFVLGDDKAISETHQIYYWFYPLKQHISAKMISIGSRTNFCSMSLLSFFPIAFLVVEKNNCIVPSFAQRIDINDEYLVINLSLQSFEYVTFPFVEYKDNLFSLYKDELCIVSYPVGR</sequence>
<dbReference type="Proteomes" id="UP000004374">
    <property type="component" value="Unassembled WGS sequence"/>
</dbReference>
<dbReference type="EMBL" id="BAFK01000020">
    <property type="protein sequence ID" value="GAB60007.1"/>
    <property type="molecule type" value="Genomic_DNA"/>
</dbReference>